<gene>
    <name evidence="8" type="ORF">UFOPK1808_00108</name>
    <name evidence="9" type="ORF">UFOPK1889_00547</name>
</gene>
<evidence type="ECO:0000256" key="1">
    <source>
        <dbReference type="ARBA" id="ARBA00004651"/>
    </source>
</evidence>
<accession>A0A6J6FT25</accession>
<comment type="subcellular location">
    <subcellularLocation>
        <location evidence="1">Cell membrane</location>
        <topology evidence="1">Multi-pass membrane protein</topology>
    </subcellularLocation>
</comment>
<dbReference type="EMBL" id="CAEZUZ010000070">
    <property type="protein sequence ID" value="CAB4615566.1"/>
    <property type="molecule type" value="Genomic_DNA"/>
</dbReference>
<keyword evidence="3" id="KW-1003">Cell membrane</keyword>
<dbReference type="AlphaFoldDB" id="A0A6J6FT25"/>
<name>A0A6J6FT25_9ZZZZ</name>
<evidence type="ECO:0000256" key="5">
    <source>
        <dbReference type="ARBA" id="ARBA00022989"/>
    </source>
</evidence>
<dbReference type="EMBL" id="CAEZUL010000005">
    <property type="protein sequence ID" value="CAB4590133.1"/>
    <property type="molecule type" value="Genomic_DNA"/>
</dbReference>
<evidence type="ECO:0000259" key="7">
    <source>
        <dbReference type="Pfam" id="PF04239"/>
    </source>
</evidence>
<dbReference type="GO" id="GO:0005886">
    <property type="term" value="C:plasma membrane"/>
    <property type="evidence" value="ECO:0007669"/>
    <property type="project" value="UniProtKB-SubCell"/>
</dbReference>
<evidence type="ECO:0000256" key="6">
    <source>
        <dbReference type="ARBA" id="ARBA00023136"/>
    </source>
</evidence>
<evidence type="ECO:0000256" key="4">
    <source>
        <dbReference type="ARBA" id="ARBA00022692"/>
    </source>
</evidence>
<feature type="domain" description="YetF C-terminal" evidence="7">
    <location>
        <begin position="92"/>
        <end position="160"/>
    </location>
</feature>
<keyword evidence="4" id="KW-0812">Transmembrane</keyword>
<dbReference type="PANTHER" id="PTHR34582:SF6">
    <property type="entry name" value="UPF0702 TRANSMEMBRANE PROTEIN YCAP"/>
    <property type="match status" value="1"/>
</dbReference>
<evidence type="ECO:0000256" key="3">
    <source>
        <dbReference type="ARBA" id="ARBA00022475"/>
    </source>
</evidence>
<keyword evidence="5" id="KW-1133">Transmembrane helix</keyword>
<evidence type="ECO:0000256" key="2">
    <source>
        <dbReference type="ARBA" id="ARBA00006448"/>
    </source>
</evidence>
<dbReference type="PANTHER" id="PTHR34582">
    <property type="entry name" value="UPF0702 TRANSMEMBRANE PROTEIN YCAP"/>
    <property type="match status" value="1"/>
</dbReference>
<comment type="similarity">
    <text evidence="2">Belongs to the UPF0702 family.</text>
</comment>
<evidence type="ECO:0000313" key="8">
    <source>
        <dbReference type="EMBL" id="CAB4590133.1"/>
    </source>
</evidence>
<dbReference type="Gene3D" id="3.30.240.20">
    <property type="entry name" value="bsu07140 like domains"/>
    <property type="match status" value="1"/>
</dbReference>
<dbReference type="InterPro" id="IPR007353">
    <property type="entry name" value="DUF421"/>
</dbReference>
<dbReference type="Pfam" id="PF04239">
    <property type="entry name" value="DUF421"/>
    <property type="match status" value="1"/>
</dbReference>
<proteinExistence type="inferred from homology"/>
<protein>
    <submittedName>
        <fullName evidence="8">Unannotated protein</fullName>
    </submittedName>
</protein>
<keyword evidence="6" id="KW-0472">Membrane</keyword>
<organism evidence="8">
    <name type="scientific">freshwater metagenome</name>
    <dbReference type="NCBI Taxonomy" id="449393"/>
    <lineage>
        <taxon>unclassified sequences</taxon>
        <taxon>metagenomes</taxon>
        <taxon>ecological metagenomes</taxon>
    </lineage>
</organism>
<sequence>MLHSMFFLHPSILEKILRPLAIYVFLLIALRIGGQREIGQNNALQFVLLLSVANAVQNGIIGIDNSLTGAGIGATTLFLANGLVELVTSRHPRLHSLVVGKPIELVSAGLVNKRNLRRQRLSVDDIMQEASRVGATSIENVEKAVLNFDGDILITLKSSGTMPEQLRLLTTKVDELLAKLN</sequence>
<dbReference type="InterPro" id="IPR023090">
    <property type="entry name" value="UPF0702_alpha/beta_dom_sf"/>
</dbReference>
<reference evidence="8" key="1">
    <citation type="submission" date="2020-05" db="EMBL/GenBank/DDBJ databases">
        <authorList>
            <person name="Chiriac C."/>
            <person name="Salcher M."/>
            <person name="Ghai R."/>
            <person name="Kavagutti S V."/>
        </authorList>
    </citation>
    <scope>NUCLEOTIDE SEQUENCE</scope>
</reference>
<evidence type="ECO:0000313" key="9">
    <source>
        <dbReference type="EMBL" id="CAB4615566.1"/>
    </source>
</evidence>